<name>A0A2P4XGK8_9STRA</name>
<evidence type="ECO:0000313" key="3">
    <source>
        <dbReference type="Proteomes" id="UP000237271"/>
    </source>
</evidence>
<gene>
    <name evidence="2" type="ORF">PHPALM_19777</name>
</gene>
<dbReference type="InterPro" id="IPR038717">
    <property type="entry name" value="Tc1-like_DDE_dom"/>
</dbReference>
<proteinExistence type="predicted"/>
<feature type="domain" description="Tc1-like transposase DDE" evidence="1">
    <location>
        <begin position="59"/>
        <end position="193"/>
    </location>
</feature>
<accession>A0A2P4XGK8</accession>
<evidence type="ECO:0000259" key="1">
    <source>
        <dbReference type="Pfam" id="PF13358"/>
    </source>
</evidence>
<dbReference type="AlphaFoldDB" id="A0A2P4XGK8"/>
<sequence length="234" mass="26932">MALALPVSARRIRDILQADPNMNYEKRKASPVLTKKHKEARLTWARAKVSWDVTKWGNCVFSDEMKFNLDGPDCMQYYWHDLRREPEVYSTRQSGGGSVMVSAAFWASDGNQNSERYIYTISEYLLPFIDRVYDRDNAPIHTSGATKEFLKEENVDVMDRPAKLPDLNPIENMWGVLARAVYAHGRQFQTREDHIETIQASWAAIGQDLITKLVESMPKRCIATLELHGAKMKY</sequence>
<dbReference type="EMBL" id="NCKW01011064">
    <property type="protein sequence ID" value="POM64664.1"/>
    <property type="molecule type" value="Genomic_DNA"/>
</dbReference>
<dbReference type="PANTHER" id="PTHR23022:SF129">
    <property type="entry name" value="TRANSPOSABLE ELEMENT TC3 TRANSPOSASE"/>
    <property type="match status" value="1"/>
</dbReference>
<organism evidence="2 3">
    <name type="scientific">Phytophthora palmivora</name>
    <dbReference type="NCBI Taxonomy" id="4796"/>
    <lineage>
        <taxon>Eukaryota</taxon>
        <taxon>Sar</taxon>
        <taxon>Stramenopiles</taxon>
        <taxon>Oomycota</taxon>
        <taxon>Peronosporomycetes</taxon>
        <taxon>Peronosporales</taxon>
        <taxon>Peronosporaceae</taxon>
        <taxon>Phytophthora</taxon>
    </lineage>
</organism>
<dbReference type="Pfam" id="PF13358">
    <property type="entry name" value="DDE_3"/>
    <property type="match status" value="1"/>
</dbReference>
<dbReference type="GO" id="GO:0003676">
    <property type="term" value="F:nucleic acid binding"/>
    <property type="evidence" value="ECO:0007669"/>
    <property type="project" value="InterPro"/>
</dbReference>
<reference evidence="2 3" key="1">
    <citation type="journal article" date="2017" name="Genome Biol. Evol.">
        <title>Phytophthora megakarya and P. palmivora, closely related causal agents of cacao black pod rot, underwent increases in genome sizes and gene numbers by different mechanisms.</title>
        <authorList>
            <person name="Ali S.S."/>
            <person name="Shao J."/>
            <person name="Lary D.J."/>
            <person name="Kronmiller B."/>
            <person name="Shen D."/>
            <person name="Strem M.D."/>
            <person name="Amoako-Attah I."/>
            <person name="Akrofi A.Y."/>
            <person name="Begoude B.A."/>
            <person name="Ten Hoopen G.M."/>
            <person name="Coulibaly K."/>
            <person name="Kebe B.I."/>
            <person name="Melnick R.L."/>
            <person name="Guiltinan M.J."/>
            <person name="Tyler B.M."/>
            <person name="Meinhardt L.W."/>
            <person name="Bailey B.A."/>
        </authorList>
    </citation>
    <scope>NUCLEOTIDE SEQUENCE [LARGE SCALE GENOMIC DNA]</scope>
    <source>
        <strain evidence="3">sbr112.9</strain>
    </source>
</reference>
<dbReference type="OrthoDB" id="104542at2759"/>
<dbReference type="InterPro" id="IPR036397">
    <property type="entry name" value="RNaseH_sf"/>
</dbReference>
<keyword evidence="3" id="KW-1185">Reference proteome</keyword>
<dbReference type="InterPro" id="IPR052338">
    <property type="entry name" value="Transposase_5"/>
</dbReference>
<protein>
    <submittedName>
        <fullName evidence="2">Transposase</fullName>
    </submittedName>
</protein>
<dbReference type="PANTHER" id="PTHR23022">
    <property type="entry name" value="TRANSPOSABLE ELEMENT-RELATED"/>
    <property type="match status" value="1"/>
</dbReference>
<evidence type="ECO:0000313" key="2">
    <source>
        <dbReference type="EMBL" id="POM64664.1"/>
    </source>
</evidence>
<dbReference type="Gene3D" id="3.30.420.10">
    <property type="entry name" value="Ribonuclease H-like superfamily/Ribonuclease H"/>
    <property type="match status" value="1"/>
</dbReference>
<dbReference type="Proteomes" id="UP000237271">
    <property type="component" value="Unassembled WGS sequence"/>
</dbReference>
<comment type="caution">
    <text evidence="2">The sequence shown here is derived from an EMBL/GenBank/DDBJ whole genome shotgun (WGS) entry which is preliminary data.</text>
</comment>